<dbReference type="SMART" id="SM00704">
    <property type="entry name" value="ZnF_CDGSH"/>
    <property type="match status" value="1"/>
</dbReference>
<dbReference type="Gene3D" id="3.40.5.90">
    <property type="entry name" value="CDGSH iron-sulfur domain, mitoNEET-type"/>
    <property type="match status" value="1"/>
</dbReference>
<keyword evidence="1" id="KW-0001">2Fe-2S</keyword>
<dbReference type="OrthoDB" id="449252at2759"/>
<dbReference type="InterPro" id="IPR018967">
    <property type="entry name" value="FeS-contain_CDGSH-typ"/>
</dbReference>
<dbReference type="PANTHER" id="PTHR13680">
    <property type="entry name" value="CDGSH IRON-SULFUR DOMAIN-CONTAINING PROTEIN 1"/>
    <property type="match status" value="1"/>
</dbReference>
<dbReference type="InterPro" id="IPR042216">
    <property type="entry name" value="MitoNEET_CISD"/>
</dbReference>
<evidence type="ECO:0000259" key="8">
    <source>
        <dbReference type="SMART" id="SM00704"/>
    </source>
</evidence>
<dbReference type="FunFam" id="3.40.5.90:FF:000001">
    <property type="entry name" value="CDGSH iron-sulfur domain-containing protein 1"/>
    <property type="match status" value="1"/>
</dbReference>
<dbReference type="Proteomes" id="UP000355283">
    <property type="component" value="Unassembled WGS sequence"/>
</dbReference>
<keyword evidence="10" id="KW-1185">Reference proteome</keyword>
<dbReference type="GO" id="GO:0051537">
    <property type="term" value="F:2 iron, 2 sulfur cluster binding"/>
    <property type="evidence" value="ECO:0007669"/>
    <property type="project" value="UniProtKB-KW"/>
</dbReference>
<keyword evidence="7" id="KW-0732">Signal</keyword>
<keyword evidence="4" id="KW-0411">Iron-sulfur</keyword>
<protein>
    <recommendedName>
        <fullName evidence="8">Iron-binding zinc finger CDGSH type domain-containing protein</fullName>
    </recommendedName>
</protein>
<dbReference type="AlphaFoldDB" id="A0A4D9DCC5"/>
<dbReference type="EMBL" id="SDOX01000005">
    <property type="protein sequence ID" value="TFJ87743.1"/>
    <property type="molecule type" value="Genomic_DNA"/>
</dbReference>
<feature type="region of interest" description="Disordered" evidence="6">
    <location>
        <begin position="81"/>
        <end position="100"/>
    </location>
</feature>
<comment type="cofactor">
    <cofactor evidence="5">
        <name>[2Fe-2S] cluster</name>
        <dbReference type="ChEBI" id="CHEBI:190135"/>
    </cofactor>
</comment>
<dbReference type="GO" id="GO:0046872">
    <property type="term" value="F:metal ion binding"/>
    <property type="evidence" value="ECO:0007669"/>
    <property type="project" value="UniProtKB-KW"/>
</dbReference>
<accession>A0A4D9DCC5</accession>
<feature type="domain" description="Iron-binding zinc finger CDGSH type" evidence="8">
    <location>
        <begin position="46"/>
        <end position="83"/>
    </location>
</feature>
<evidence type="ECO:0000256" key="5">
    <source>
        <dbReference type="ARBA" id="ARBA00034078"/>
    </source>
</evidence>
<feature type="chain" id="PRO_5020037214" description="Iron-binding zinc finger CDGSH type domain-containing protein" evidence="7">
    <location>
        <begin position="20"/>
        <end position="100"/>
    </location>
</feature>
<gene>
    <name evidence="9" type="ORF">NSK_001093</name>
</gene>
<name>A0A4D9DCC5_9STRA</name>
<comment type="caution">
    <text evidence="9">The sequence shown here is derived from an EMBL/GenBank/DDBJ whole genome shotgun (WGS) entry which is preliminary data.</text>
</comment>
<evidence type="ECO:0000256" key="4">
    <source>
        <dbReference type="ARBA" id="ARBA00023014"/>
    </source>
</evidence>
<organism evidence="9 10">
    <name type="scientific">Nannochloropsis salina CCMP1776</name>
    <dbReference type="NCBI Taxonomy" id="1027361"/>
    <lineage>
        <taxon>Eukaryota</taxon>
        <taxon>Sar</taxon>
        <taxon>Stramenopiles</taxon>
        <taxon>Ochrophyta</taxon>
        <taxon>Eustigmatophyceae</taxon>
        <taxon>Eustigmatales</taxon>
        <taxon>Monodopsidaceae</taxon>
        <taxon>Microchloropsis</taxon>
        <taxon>Microchloropsis salina</taxon>
    </lineage>
</organism>
<evidence type="ECO:0000313" key="9">
    <source>
        <dbReference type="EMBL" id="TFJ87743.1"/>
    </source>
</evidence>
<reference evidence="9 10" key="1">
    <citation type="submission" date="2019-01" db="EMBL/GenBank/DDBJ databases">
        <title>Nuclear Genome Assembly of the Microalgal Biofuel strain Nannochloropsis salina CCMP1776.</title>
        <authorList>
            <person name="Hovde B."/>
        </authorList>
    </citation>
    <scope>NUCLEOTIDE SEQUENCE [LARGE SCALE GENOMIC DNA]</scope>
    <source>
        <strain evidence="9 10">CCMP1776</strain>
    </source>
</reference>
<dbReference type="GO" id="GO:0005741">
    <property type="term" value="C:mitochondrial outer membrane"/>
    <property type="evidence" value="ECO:0007669"/>
    <property type="project" value="TreeGrafter"/>
</dbReference>
<dbReference type="InterPro" id="IPR045131">
    <property type="entry name" value="CISD1/2"/>
</dbReference>
<keyword evidence="2" id="KW-0479">Metal-binding</keyword>
<dbReference type="GO" id="GO:0010506">
    <property type="term" value="P:regulation of autophagy"/>
    <property type="evidence" value="ECO:0007669"/>
    <property type="project" value="InterPro"/>
</dbReference>
<evidence type="ECO:0000256" key="3">
    <source>
        <dbReference type="ARBA" id="ARBA00023004"/>
    </source>
</evidence>
<feature type="signal peptide" evidence="7">
    <location>
        <begin position="1"/>
        <end position="19"/>
    </location>
</feature>
<sequence>MKLCRAFVFLFLFASFADAFFKPSVGRRSLELASKINTKVELENPKVVTMTQLAPGEKKVFCRCWQSGTFPLCDGAHMKHNEATGDNVGPLIISNPKPSK</sequence>
<evidence type="ECO:0000256" key="6">
    <source>
        <dbReference type="SAM" id="MobiDB-lite"/>
    </source>
</evidence>
<keyword evidence="3" id="KW-0408">Iron</keyword>
<evidence type="ECO:0000313" key="10">
    <source>
        <dbReference type="Proteomes" id="UP000355283"/>
    </source>
</evidence>
<dbReference type="PANTHER" id="PTHR13680:SF5">
    <property type="entry name" value="CDGSH IRON-SULFUR DOMAIN-CONTAINING PROTEIN 1"/>
    <property type="match status" value="1"/>
</dbReference>
<evidence type="ECO:0000256" key="1">
    <source>
        <dbReference type="ARBA" id="ARBA00022714"/>
    </source>
</evidence>
<evidence type="ECO:0000256" key="7">
    <source>
        <dbReference type="SAM" id="SignalP"/>
    </source>
</evidence>
<evidence type="ECO:0000256" key="2">
    <source>
        <dbReference type="ARBA" id="ARBA00022723"/>
    </source>
</evidence>
<dbReference type="Pfam" id="PF09360">
    <property type="entry name" value="zf-CDGSH"/>
    <property type="match status" value="1"/>
</dbReference>
<proteinExistence type="predicted"/>